<keyword evidence="2" id="KW-0472">Membrane</keyword>
<comment type="caution">
    <text evidence="3">The sequence shown here is derived from an EMBL/GenBank/DDBJ whole genome shotgun (WGS) entry which is preliminary data.</text>
</comment>
<feature type="transmembrane region" description="Helical" evidence="2">
    <location>
        <begin position="12"/>
        <end position="30"/>
    </location>
</feature>
<keyword evidence="2" id="KW-1133">Transmembrane helix</keyword>
<dbReference type="RefSeq" id="WP_102776413.1">
    <property type="nucleotide sequence ID" value="NZ_POQS01000035.1"/>
</dbReference>
<feature type="compositionally biased region" description="Basic and acidic residues" evidence="1">
    <location>
        <begin position="55"/>
        <end position="72"/>
    </location>
</feature>
<evidence type="ECO:0000313" key="3">
    <source>
        <dbReference type="EMBL" id="PND29643.1"/>
    </source>
</evidence>
<accession>A0A2N8K864</accession>
<reference evidence="3 4" key="1">
    <citation type="submission" date="2018-01" db="EMBL/GenBank/DDBJ databases">
        <title>The draft genome of an aniline degradation strain ANB-1.</title>
        <authorList>
            <person name="Zhang L."/>
            <person name="Jiang J."/>
        </authorList>
    </citation>
    <scope>NUCLEOTIDE SEQUENCE [LARGE SCALE GENOMIC DNA]</scope>
    <source>
        <strain evidence="3 4">ANB-1</strain>
    </source>
</reference>
<evidence type="ECO:0000256" key="2">
    <source>
        <dbReference type="SAM" id="Phobius"/>
    </source>
</evidence>
<feature type="region of interest" description="Disordered" evidence="1">
    <location>
        <begin position="49"/>
        <end position="72"/>
    </location>
</feature>
<evidence type="ECO:0000256" key="1">
    <source>
        <dbReference type="SAM" id="MobiDB-lite"/>
    </source>
</evidence>
<keyword evidence="2" id="KW-0812">Transmembrane</keyword>
<evidence type="ECO:0000313" key="4">
    <source>
        <dbReference type="Proteomes" id="UP000235994"/>
    </source>
</evidence>
<gene>
    <name evidence="3" type="ORF">C1I89_33650</name>
</gene>
<dbReference type="EMBL" id="POQS01000035">
    <property type="protein sequence ID" value="PND29643.1"/>
    <property type="molecule type" value="Genomic_DNA"/>
</dbReference>
<protein>
    <submittedName>
        <fullName evidence="3">Uncharacterized protein</fullName>
    </submittedName>
</protein>
<dbReference type="Proteomes" id="UP000235994">
    <property type="component" value="Unassembled WGS sequence"/>
</dbReference>
<dbReference type="AlphaFoldDB" id="A0A2N8K864"/>
<proteinExistence type="predicted"/>
<sequence length="135" mass="14778">MLKAITAGLRWLLGNTTVLALLALAALWAWHQWQVGGLEDAVQRAESNATAAQAEADRVRGERDQWRGTAEQRGRDLAALADERRQAEAATVALQDKLARREDAYRALRESIRAAPDADDGAVAPVLRRTIEALP</sequence>
<keyword evidence="4" id="KW-1185">Reference proteome</keyword>
<name>A0A2N8K864_9BURK</name>
<organism evidence="3 4">
    <name type="scientific">Achromobacter pulmonis</name>
    <dbReference type="NCBI Taxonomy" id="1389932"/>
    <lineage>
        <taxon>Bacteria</taxon>
        <taxon>Pseudomonadati</taxon>
        <taxon>Pseudomonadota</taxon>
        <taxon>Betaproteobacteria</taxon>
        <taxon>Burkholderiales</taxon>
        <taxon>Alcaligenaceae</taxon>
        <taxon>Achromobacter</taxon>
    </lineage>
</organism>